<proteinExistence type="predicted"/>
<dbReference type="EMBL" id="BLXT01005610">
    <property type="protein sequence ID" value="GFO24291.1"/>
    <property type="molecule type" value="Genomic_DNA"/>
</dbReference>
<keyword evidence="3" id="KW-1185">Reference proteome</keyword>
<organism evidence="2 3">
    <name type="scientific">Plakobranchus ocellatus</name>
    <dbReference type="NCBI Taxonomy" id="259542"/>
    <lineage>
        <taxon>Eukaryota</taxon>
        <taxon>Metazoa</taxon>
        <taxon>Spiralia</taxon>
        <taxon>Lophotrochozoa</taxon>
        <taxon>Mollusca</taxon>
        <taxon>Gastropoda</taxon>
        <taxon>Heterobranchia</taxon>
        <taxon>Euthyneura</taxon>
        <taxon>Panpulmonata</taxon>
        <taxon>Sacoglossa</taxon>
        <taxon>Placobranchoidea</taxon>
        <taxon>Plakobranchidae</taxon>
        <taxon>Plakobranchus</taxon>
    </lineage>
</organism>
<name>A0AAV4BUW0_9GAST</name>
<keyword evidence="1" id="KW-0472">Membrane</keyword>
<gene>
    <name evidence="2" type="ORF">PoB_005079600</name>
</gene>
<dbReference type="AlphaFoldDB" id="A0AAV4BUW0"/>
<sequence length="119" mass="13499">MSRFSGPLTPSTFPSMTSQIASGMHNDFTSQHRQGVLWLTTALLAGNAALAIFIAKSSHHSVNFPRSVPCASQYLCTRCHLSRRLLELLECRRYHSCTAFFAERLECVQYEWYVHISCI</sequence>
<comment type="caution">
    <text evidence="2">The sequence shown here is derived from an EMBL/GenBank/DDBJ whole genome shotgun (WGS) entry which is preliminary data.</text>
</comment>
<evidence type="ECO:0000313" key="2">
    <source>
        <dbReference type="EMBL" id="GFO24291.1"/>
    </source>
</evidence>
<feature type="transmembrane region" description="Helical" evidence="1">
    <location>
        <begin position="36"/>
        <end position="55"/>
    </location>
</feature>
<keyword evidence="1" id="KW-1133">Transmembrane helix</keyword>
<accession>A0AAV4BUW0</accession>
<evidence type="ECO:0000256" key="1">
    <source>
        <dbReference type="SAM" id="Phobius"/>
    </source>
</evidence>
<protein>
    <submittedName>
        <fullName evidence="2">Uncharacterized protein</fullName>
    </submittedName>
</protein>
<keyword evidence="1" id="KW-0812">Transmembrane</keyword>
<reference evidence="2 3" key="1">
    <citation type="journal article" date="2021" name="Elife">
        <title>Chloroplast acquisition without the gene transfer in kleptoplastic sea slugs, Plakobranchus ocellatus.</title>
        <authorList>
            <person name="Maeda T."/>
            <person name="Takahashi S."/>
            <person name="Yoshida T."/>
            <person name="Shimamura S."/>
            <person name="Takaki Y."/>
            <person name="Nagai Y."/>
            <person name="Toyoda A."/>
            <person name="Suzuki Y."/>
            <person name="Arimoto A."/>
            <person name="Ishii H."/>
            <person name="Satoh N."/>
            <person name="Nishiyama T."/>
            <person name="Hasebe M."/>
            <person name="Maruyama T."/>
            <person name="Minagawa J."/>
            <person name="Obokata J."/>
            <person name="Shigenobu S."/>
        </authorList>
    </citation>
    <scope>NUCLEOTIDE SEQUENCE [LARGE SCALE GENOMIC DNA]</scope>
</reference>
<dbReference type="Proteomes" id="UP000735302">
    <property type="component" value="Unassembled WGS sequence"/>
</dbReference>
<evidence type="ECO:0000313" key="3">
    <source>
        <dbReference type="Proteomes" id="UP000735302"/>
    </source>
</evidence>